<accession>A0A832RXI2</accession>
<dbReference type="CDD" id="cd07344">
    <property type="entry name" value="M48_yhfN_like"/>
    <property type="match status" value="1"/>
</dbReference>
<feature type="domain" description="YgjP-like metallopeptidase" evidence="1">
    <location>
        <begin position="29"/>
        <end position="230"/>
    </location>
</feature>
<dbReference type="InterPro" id="IPR002725">
    <property type="entry name" value="YgjP-like_metallopeptidase"/>
</dbReference>
<dbReference type="Pfam" id="PF01863">
    <property type="entry name" value="YgjP-like"/>
    <property type="match status" value="1"/>
</dbReference>
<dbReference type="Gene3D" id="3.30.2010.10">
    <property type="entry name" value="Metalloproteases ('zincins'), catalytic domain"/>
    <property type="match status" value="1"/>
</dbReference>
<evidence type="ECO:0000313" key="2">
    <source>
        <dbReference type="EMBL" id="HIH70013.1"/>
    </source>
</evidence>
<organism evidence="2 3">
    <name type="scientific">Methermicoccus shengliensis</name>
    <dbReference type="NCBI Taxonomy" id="660064"/>
    <lineage>
        <taxon>Archaea</taxon>
        <taxon>Methanobacteriati</taxon>
        <taxon>Methanobacteriota</taxon>
        <taxon>Stenosarchaea group</taxon>
        <taxon>Methanomicrobia</taxon>
        <taxon>Methanosarcinales</taxon>
        <taxon>Methermicoccaceae</taxon>
        <taxon>Methermicoccus</taxon>
    </lineage>
</organism>
<comment type="caution">
    <text evidence="2">The sequence shown here is derived from an EMBL/GenBank/DDBJ whole genome shotgun (WGS) entry which is preliminary data.</text>
</comment>
<dbReference type="Proteomes" id="UP000600363">
    <property type="component" value="Unassembled WGS sequence"/>
</dbReference>
<protein>
    <submittedName>
        <fullName evidence="2">M48 family metallopeptidase</fullName>
    </submittedName>
</protein>
<dbReference type="AlphaFoldDB" id="A0A832RXI2"/>
<gene>
    <name evidence="2" type="ORF">HA299_05325</name>
</gene>
<name>A0A832RXI2_9EURY</name>
<dbReference type="InterPro" id="IPR053136">
    <property type="entry name" value="UTP_pyrophosphatase-like"/>
</dbReference>
<evidence type="ECO:0000259" key="1">
    <source>
        <dbReference type="Pfam" id="PF01863"/>
    </source>
</evidence>
<dbReference type="PANTHER" id="PTHR30399">
    <property type="entry name" value="UNCHARACTERIZED PROTEIN YGJP"/>
    <property type="match status" value="1"/>
</dbReference>
<dbReference type="RefSeq" id="WP_042686171.1">
    <property type="nucleotide sequence ID" value="NZ_DUIH01000017.1"/>
</dbReference>
<sequence>MNKEKLIRVKDIDAIVYKKCIKNFHLSVLPPDGKVRVSVPENVSDETVKLFVIKKYHWIKKHIKSFQEHERQTKREYVSGESHYFKGKRYILRIESAKRPKIEIKSKRYIYFYVPPHYTIHQRENYYEKWLRKELKKELEILVPKWEKIIGVKVNEIRIKKMKTKWGSCNPDAKRLWINLELIKKPTKYLEYVIVHELIHLSEKKHNRRFKELMSKYLPEWETYRRQLNEFIL</sequence>
<dbReference type="EMBL" id="DUIH01000017">
    <property type="protein sequence ID" value="HIH70013.1"/>
    <property type="molecule type" value="Genomic_DNA"/>
</dbReference>
<reference evidence="2" key="1">
    <citation type="journal article" date="2020" name="bioRxiv">
        <title>A rank-normalized archaeal taxonomy based on genome phylogeny resolves widespread incomplete and uneven classifications.</title>
        <authorList>
            <person name="Rinke C."/>
            <person name="Chuvochina M."/>
            <person name="Mussig A.J."/>
            <person name="Chaumeil P.-A."/>
            <person name="Waite D.W."/>
            <person name="Whitman W.B."/>
            <person name="Parks D.H."/>
            <person name="Hugenholtz P."/>
        </authorList>
    </citation>
    <scope>NUCLEOTIDE SEQUENCE</scope>
    <source>
        <strain evidence="2">UBA12518</strain>
    </source>
</reference>
<proteinExistence type="predicted"/>
<dbReference type="PANTHER" id="PTHR30399:SF1">
    <property type="entry name" value="UTP PYROPHOSPHATASE"/>
    <property type="match status" value="1"/>
</dbReference>
<evidence type="ECO:0000313" key="3">
    <source>
        <dbReference type="Proteomes" id="UP000600363"/>
    </source>
</evidence>